<organism evidence="2 3">
    <name type="scientific">Pseudomonas turukhanskensis</name>
    <dbReference type="NCBI Taxonomy" id="1806536"/>
    <lineage>
        <taxon>Bacteria</taxon>
        <taxon>Pseudomonadati</taxon>
        <taxon>Pseudomonadota</taxon>
        <taxon>Gammaproteobacteria</taxon>
        <taxon>Pseudomonadales</taxon>
        <taxon>Pseudomonadaceae</taxon>
        <taxon>Pseudomonas</taxon>
    </lineage>
</organism>
<evidence type="ECO:0000256" key="1">
    <source>
        <dbReference type="SAM" id="Phobius"/>
    </source>
</evidence>
<dbReference type="AlphaFoldDB" id="A0A9W6K864"/>
<comment type="caution">
    <text evidence="2">The sequence shown here is derived from an EMBL/GenBank/DDBJ whole genome shotgun (WGS) entry which is preliminary data.</text>
</comment>
<sequence>MFKNLANAGLFQLAWFAGVFSPQYPALLLGPLLAALVHLLWIGRGEALLLVAVTVLGTLIDSLLLHAGLFDFGEPRWLIPPWLVLMWTLLATTLRHCLAWTASPWWLASALGAVTAPLSYYAGARLAGVGLPFGLWPSLLILAALWAVIFPLLHRLALRMQPVELQPRG</sequence>
<dbReference type="Pfam" id="PF11086">
    <property type="entry name" value="DUF2878"/>
    <property type="match status" value="1"/>
</dbReference>
<evidence type="ECO:0000313" key="2">
    <source>
        <dbReference type="EMBL" id="GLK89254.1"/>
    </source>
</evidence>
<feature type="transmembrane region" description="Helical" evidence="1">
    <location>
        <begin position="48"/>
        <end position="67"/>
    </location>
</feature>
<dbReference type="InterPro" id="IPR021306">
    <property type="entry name" value="DUF2878"/>
</dbReference>
<reference evidence="2" key="1">
    <citation type="journal article" date="2014" name="Int. J. Syst. Evol. Microbiol.">
        <title>Complete genome sequence of Corynebacterium casei LMG S-19264T (=DSM 44701T), isolated from a smear-ripened cheese.</title>
        <authorList>
            <consortium name="US DOE Joint Genome Institute (JGI-PGF)"/>
            <person name="Walter F."/>
            <person name="Albersmeier A."/>
            <person name="Kalinowski J."/>
            <person name="Ruckert C."/>
        </authorList>
    </citation>
    <scope>NUCLEOTIDE SEQUENCE</scope>
    <source>
        <strain evidence="2">VKM B-2935</strain>
    </source>
</reference>
<keyword evidence="1" id="KW-1133">Transmembrane helix</keyword>
<dbReference type="Proteomes" id="UP001143328">
    <property type="component" value="Unassembled WGS sequence"/>
</dbReference>
<keyword evidence="3" id="KW-1185">Reference proteome</keyword>
<gene>
    <name evidence="2" type="ORF">GCM10017655_23160</name>
</gene>
<feature type="transmembrane region" description="Helical" evidence="1">
    <location>
        <begin position="105"/>
        <end position="123"/>
    </location>
</feature>
<proteinExistence type="predicted"/>
<keyword evidence="1" id="KW-0472">Membrane</keyword>
<evidence type="ECO:0000313" key="3">
    <source>
        <dbReference type="Proteomes" id="UP001143328"/>
    </source>
</evidence>
<feature type="transmembrane region" description="Helical" evidence="1">
    <location>
        <begin position="135"/>
        <end position="153"/>
    </location>
</feature>
<accession>A0A9W6K864</accession>
<keyword evidence="1" id="KW-0812">Transmembrane</keyword>
<feature type="transmembrane region" description="Helical" evidence="1">
    <location>
        <begin position="24"/>
        <end position="41"/>
    </location>
</feature>
<reference evidence="2" key="2">
    <citation type="submission" date="2023-01" db="EMBL/GenBank/DDBJ databases">
        <authorList>
            <person name="Sun Q."/>
            <person name="Evtushenko L."/>
        </authorList>
    </citation>
    <scope>NUCLEOTIDE SEQUENCE</scope>
    <source>
        <strain evidence="2">VKM B-2935</strain>
    </source>
</reference>
<name>A0A9W6K864_9PSED</name>
<feature type="transmembrane region" description="Helical" evidence="1">
    <location>
        <begin position="79"/>
        <end position="98"/>
    </location>
</feature>
<dbReference type="RefSeq" id="WP_271195442.1">
    <property type="nucleotide sequence ID" value="NZ_BSFN01000005.1"/>
</dbReference>
<protein>
    <submittedName>
        <fullName evidence="2">Membrane protein</fullName>
    </submittedName>
</protein>
<dbReference type="EMBL" id="BSFN01000005">
    <property type="protein sequence ID" value="GLK89254.1"/>
    <property type="molecule type" value="Genomic_DNA"/>
</dbReference>